<dbReference type="EMBL" id="JADVKH010000026">
    <property type="protein sequence ID" value="MBJ9688168.1"/>
    <property type="molecule type" value="Genomic_DNA"/>
</dbReference>
<evidence type="ECO:0000313" key="2">
    <source>
        <dbReference type="EMBL" id="MDN7797728.1"/>
    </source>
</evidence>
<dbReference type="EMBL" id="JAUJRV010000021">
    <property type="protein sequence ID" value="MDN7797728.1"/>
    <property type="molecule type" value="Genomic_DNA"/>
</dbReference>
<dbReference type="RefSeq" id="WP_124260117.1">
    <property type="nucleotide sequence ID" value="NZ_BGKC01000036.1"/>
</dbReference>
<proteinExistence type="predicted"/>
<sequence>MIALVGQNLEAFRQLALANRRVIAMSLASSVRRASTQLHSAMIVAAAAISIPNDRFGASLWSGLSRRRVHPGTSSELHLRASRAQVFLFSTGRAAGAAHVFAAARLADATR</sequence>
<dbReference type="Proteomes" id="UP001171620">
    <property type="component" value="Unassembled WGS sequence"/>
</dbReference>
<comment type="caution">
    <text evidence="2">The sequence shown here is derived from an EMBL/GenBank/DDBJ whole genome shotgun (WGS) entry which is preliminary data.</text>
</comment>
<evidence type="ECO:0000313" key="4">
    <source>
        <dbReference type="Proteomes" id="UP001171620"/>
    </source>
</evidence>
<evidence type="ECO:0000313" key="1">
    <source>
        <dbReference type="EMBL" id="MBJ9688168.1"/>
    </source>
</evidence>
<reference evidence="2" key="2">
    <citation type="submission" date="2023-07" db="EMBL/GenBank/DDBJ databases">
        <title>A collection of bacterial strains from the Burkholderia cepacia Research Laboratory and Repository.</title>
        <authorList>
            <person name="Lipuma J."/>
            <person name="Spilker T."/>
            <person name="Caverly L."/>
        </authorList>
    </citation>
    <scope>NUCLEOTIDE SEQUENCE</scope>
    <source>
        <strain evidence="2">AU44268</strain>
    </source>
</reference>
<dbReference type="AlphaFoldDB" id="A0AAW7T6R6"/>
<reference evidence="1 3" key="1">
    <citation type="submission" date="2020-11" db="EMBL/GenBank/DDBJ databases">
        <title>Enhanced detection system for hospital associated transmission using whole genome sequencing surveillance.</title>
        <authorList>
            <person name="Harrison L.H."/>
            <person name="Van Tyne D."/>
            <person name="Marsh J.W."/>
            <person name="Griffith M.P."/>
            <person name="Snyder D.J."/>
            <person name="Cooper V.S."/>
            <person name="Mustapha M."/>
        </authorList>
    </citation>
    <scope>NUCLEOTIDE SEQUENCE [LARGE SCALE GENOMIC DNA]</scope>
    <source>
        <strain evidence="1 3">BC00020</strain>
    </source>
</reference>
<name>A0AAW7T6R6_BURVI</name>
<evidence type="ECO:0000313" key="3">
    <source>
        <dbReference type="Proteomes" id="UP000808215"/>
    </source>
</evidence>
<accession>A0AAW7T6R6</accession>
<protein>
    <submittedName>
        <fullName evidence="2">Uncharacterized protein</fullName>
    </submittedName>
</protein>
<dbReference type="Proteomes" id="UP000808215">
    <property type="component" value="Unassembled WGS sequence"/>
</dbReference>
<dbReference type="GeneID" id="45684310"/>
<keyword evidence="3" id="KW-1185">Reference proteome</keyword>
<gene>
    <name evidence="1" type="ORF">I5589_13890</name>
    <name evidence="2" type="ORF">QZM33_22565</name>
</gene>
<organism evidence="2 4">
    <name type="scientific">Burkholderia vietnamiensis</name>
    <dbReference type="NCBI Taxonomy" id="60552"/>
    <lineage>
        <taxon>Bacteria</taxon>
        <taxon>Pseudomonadati</taxon>
        <taxon>Pseudomonadota</taxon>
        <taxon>Betaproteobacteria</taxon>
        <taxon>Burkholderiales</taxon>
        <taxon>Burkholderiaceae</taxon>
        <taxon>Burkholderia</taxon>
        <taxon>Burkholderia cepacia complex</taxon>
    </lineage>
</organism>